<dbReference type="Proteomes" id="UP000189674">
    <property type="component" value="Chromosome"/>
</dbReference>
<name>A0A1U9NHC6_9BACT</name>
<gene>
    <name evidence="1" type="ORF">STSP2_00148</name>
</gene>
<proteinExistence type="predicted"/>
<sequence length="81" mass="9327">MDTQVVSFKALRKTKAEEPKTDKFDFQPKNKFFTCPFINAIHAISGYNNTFECETTSCSIIAEKGNVTRSSGYRFFRRTKT</sequence>
<dbReference type="KEGG" id="alus:STSP2_00148"/>
<keyword evidence="2" id="KW-1185">Reference proteome</keyword>
<organism evidence="1 2">
    <name type="scientific">Anaerohalosphaera lusitana</name>
    <dbReference type="NCBI Taxonomy" id="1936003"/>
    <lineage>
        <taxon>Bacteria</taxon>
        <taxon>Pseudomonadati</taxon>
        <taxon>Planctomycetota</taxon>
        <taxon>Phycisphaerae</taxon>
        <taxon>Sedimentisphaerales</taxon>
        <taxon>Anaerohalosphaeraceae</taxon>
        <taxon>Anaerohalosphaera</taxon>
    </lineage>
</organism>
<evidence type="ECO:0000313" key="2">
    <source>
        <dbReference type="Proteomes" id="UP000189674"/>
    </source>
</evidence>
<reference evidence="2" key="1">
    <citation type="submission" date="2017-02" db="EMBL/GenBank/DDBJ databases">
        <title>Comparative genomics and description of representatives of a novel lineage of planctomycetes thriving in anoxic sediments.</title>
        <authorList>
            <person name="Spring S."/>
            <person name="Bunk B."/>
            <person name="Sproer C."/>
        </authorList>
    </citation>
    <scope>NUCLEOTIDE SEQUENCE [LARGE SCALE GENOMIC DNA]</scope>
    <source>
        <strain evidence="2">ST-NAGAB-D1</strain>
    </source>
</reference>
<evidence type="ECO:0000313" key="1">
    <source>
        <dbReference type="EMBL" id="AQT67010.1"/>
    </source>
</evidence>
<dbReference type="AlphaFoldDB" id="A0A1U9NHC6"/>
<protein>
    <submittedName>
        <fullName evidence="1">Uncharacterized protein</fullName>
    </submittedName>
</protein>
<dbReference type="STRING" id="1936003.STSP2_00148"/>
<dbReference type="EMBL" id="CP019791">
    <property type="protein sequence ID" value="AQT67010.1"/>
    <property type="molecule type" value="Genomic_DNA"/>
</dbReference>
<accession>A0A1U9NHC6</accession>